<dbReference type="GO" id="GO:0006888">
    <property type="term" value="P:endoplasmic reticulum to Golgi vesicle-mediated transport"/>
    <property type="evidence" value="ECO:0007669"/>
    <property type="project" value="UniProtKB-UniRule"/>
</dbReference>
<keyword evidence="2 7" id="KW-0813">Transport</keyword>
<accession>W6MXK2</accession>
<dbReference type="Pfam" id="PF04099">
    <property type="entry name" value="Sybindin"/>
    <property type="match status" value="1"/>
</dbReference>
<dbReference type="SMART" id="SM01399">
    <property type="entry name" value="Sybindin"/>
    <property type="match status" value="1"/>
</dbReference>
<dbReference type="HOGENOM" id="CLU_053380_2_2_1"/>
<dbReference type="Gene3D" id="3.30.450.70">
    <property type="match status" value="1"/>
</dbReference>
<sequence length="141" mass="16257">MQIYTLYILNKSGGLVYHNDFQPGLLQLTTNESLVMASTIHSIHAISSKITPANAKTNDLYNNNKSGLRIIETENFQIYVYQTITGVKFIGFANDTNLAEMEVWFKKVYLCYSDYVMKNPFQQLDMPIKNDNFDRIVRQTV</sequence>
<dbReference type="GO" id="GO:0005783">
    <property type="term" value="C:endoplasmic reticulum"/>
    <property type="evidence" value="ECO:0007669"/>
    <property type="project" value="UniProtKB-SubCell"/>
</dbReference>
<dbReference type="GO" id="GO:0051276">
    <property type="term" value="P:chromosome organization"/>
    <property type="evidence" value="ECO:0007669"/>
    <property type="project" value="EnsemblFungi"/>
</dbReference>
<dbReference type="Proteomes" id="UP000019384">
    <property type="component" value="Unassembled WGS sequence"/>
</dbReference>
<name>W6MXK2_9ASCO</name>
<evidence type="ECO:0000256" key="3">
    <source>
        <dbReference type="ARBA" id="ARBA00022824"/>
    </source>
</evidence>
<dbReference type="STRING" id="1382522.W6MXK2"/>
<dbReference type="InterPro" id="IPR007233">
    <property type="entry name" value="TRAPPC"/>
</dbReference>
<evidence type="ECO:0000256" key="1">
    <source>
        <dbReference type="ARBA" id="ARBA00004555"/>
    </source>
</evidence>
<dbReference type="RefSeq" id="XP_022461024.1">
    <property type="nucleotide sequence ID" value="XM_022606165.1"/>
</dbReference>
<comment type="subcellular location">
    <subcellularLocation>
        <location evidence="7">Endoplasmic reticulum</location>
    </subcellularLocation>
    <subcellularLocation>
        <location evidence="7">Golgi apparatus</location>
        <location evidence="7">cis-Golgi network</location>
    </subcellularLocation>
    <subcellularLocation>
        <location evidence="1">Golgi apparatus</location>
    </subcellularLocation>
</comment>
<evidence type="ECO:0000256" key="4">
    <source>
        <dbReference type="ARBA" id="ARBA00022892"/>
    </source>
</evidence>
<protein>
    <recommendedName>
        <fullName evidence="7">Trafficking protein particle complex subunit</fullName>
    </recommendedName>
</protein>
<evidence type="ECO:0000313" key="9">
    <source>
        <dbReference type="Proteomes" id="UP000019384"/>
    </source>
</evidence>
<gene>
    <name evidence="8" type="ORF">KUCA_T00005021001</name>
</gene>
<dbReference type="PANTHER" id="PTHR23249">
    <property type="entry name" value="TRAFFICKING PROTEIN PARTICLE COMPLEX SUBUNIT"/>
    <property type="match status" value="1"/>
</dbReference>
<dbReference type="GO" id="GO:1990072">
    <property type="term" value="C:TRAPPIII protein complex"/>
    <property type="evidence" value="ECO:0007669"/>
    <property type="project" value="EnsemblFungi"/>
</dbReference>
<keyword evidence="9" id="KW-1185">Reference proteome</keyword>
<dbReference type="GO" id="GO:0005085">
    <property type="term" value="F:guanyl-nucleotide exchange factor activity"/>
    <property type="evidence" value="ECO:0007669"/>
    <property type="project" value="EnsemblFungi"/>
</dbReference>
<dbReference type="GO" id="GO:1990070">
    <property type="term" value="C:TRAPPI protein complex"/>
    <property type="evidence" value="ECO:0007669"/>
    <property type="project" value="EnsemblFungi"/>
</dbReference>
<dbReference type="InterPro" id="IPR011012">
    <property type="entry name" value="Longin-like_dom_sf"/>
</dbReference>
<dbReference type="PANTHER" id="PTHR23249:SF15">
    <property type="entry name" value="TRAFFICKING PROTEIN PARTICLE COMPLEX SUBUNIT 4"/>
    <property type="match status" value="1"/>
</dbReference>
<evidence type="ECO:0000256" key="5">
    <source>
        <dbReference type="ARBA" id="ARBA00023034"/>
    </source>
</evidence>
<evidence type="ECO:0000256" key="2">
    <source>
        <dbReference type="ARBA" id="ARBA00022448"/>
    </source>
</evidence>
<dbReference type="CDD" id="cd14856">
    <property type="entry name" value="TRAPPC4_synbindin"/>
    <property type="match status" value="1"/>
</dbReference>
<evidence type="ECO:0000256" key="7">
    <source>
        <dbReference type="RuleBase" id="RU366065"/>
    </source>
</evidence>
<comment type="similarity">
    <text evidence="6">Belongs to the TRAPP small subunits family. TRAPPC4 subfamily.</text>
</comment>
<reference evidence="8" key="1">
    <citation type="submission" date="2013-12" db="EMBL/GenBank/DDBJ databases">
        <authorList>
            <person name="Genoscope - CEA"/>
        </authorList>
    </citation>
    <scope>NUCLEOTIDE SEQUENCE</scope>
    <source>
        <strain evidence="8">CBS 1993</strain>
    </source>
</reference>
<keyword evidence="5 7" id="KW-0333">Golgi apparatus</keyword>
<evidence type="ECO:0000313" key="8">
    <source>
        <dbReference type="EMBL" id="CDK29035.1"/>
    </source>
</evidence>
<dbReference type="GeneID" id="34522412"/>
<dbReference type="SUPFAM" id="SSF64356">
    <property type="entry name" value="SNARE-like"/>
    <property type="match status" value="1"/>
</dbReference>
<dbReference type="OrthoDB" id="246406at2759"/>
<dbReference type="EMBL" id="HG793130">
    <property type="protein sequence ID" value="CDK29035.1"/>
    <property type="molecule type" value="Genomic_DNA"/>
</dbReference>
<evidence type="ECO:0000256" key="6">
    <source>
        <dbReference type="ARBA" id="ARBA00038179"/>
    </source>
</evidence>
<keyword evidence="4 7" id="KW-0931">ER-Golgi transport</keyword>
<proteinExistence type="inferred from homology"/>
<dbReference type="AlphaFoldDB" id="W6MXK2"/>
<organism evidence="8 9">
    <name type="scientific">Kuraishia capsulata CBS 1993</name>
    <dbReference type="NCBI Taxonomy" id="1382522"/>
    <lineage>
        <taxon>Eukaryota</taxon>
        <taxon>Fungi</taxon>
        <taxon>Dikarya</taxon>
        <taxon>Ascomycota</taxon>
        <taxon>Saccharomycotina</taxon>
        <taxon>Pichiomycetes</taxon>
        <taxon>Pichiales</taxon>
        <taxon>Pichiaceae</taxon>
        <taxon>Kuraishia</taxon>
    </lineage>
</organism>
<keyword evidence="3 7" id="KW-0256">Endoplasmic reticulum</keyword>
<dbReference type="GO" id="GO:1990071">
    <property type="term" value="C:TRAPPII protein complex"/>
    <property type="evidence" value="ECO:0007669"/>
    <property type="project" value="EnsemblFungi"/>
</dbReference>
<comment type="subunit">
    <text evidence="7">Part of the multisubunit transport protein particle (TRAPP) complex.</text>
</comment>
<reference evidence="8" key="2">
    <citation type="submission" date="2014-02" db="EMBL/GenBank/DDBJ databases">
        <title>Complete DNA sequence of /Kuraishia capsulata/ illustrates novel genomic features among budding yeasts (/Saccharomycotina/).</title>
        <authorList>
            <person name="Morales L."/>
            <person name="Noel B."/>
            <person name="Porcel B."/>
            <person name="Marcet-Houben M."/>
            <person name="Hullo M-F."/>
            <person name="Sacerdot C."/>
            <person name="Tekaia F."/>
            <person name="Leh-Louis V."/>
            <person name="Despons L."/>
            <person name="Khanna V."/>
            <person name="Aury J-M."/>
            <person name="Barbe V."/>
            <person name="Couloux A."/>
            <person name="Labadie K."/>
            <person name="Pelletier E."/>
            <person name="Souciet J-L."/>
            <person name="Boekhout T."/>
            <person name="Gabaldon T."/>
            <person name="Wincker P."/>
            <person name="Dujon B."/>
        </authorList>
    </citation>
    <scope>NUCLEOTIDE SEQUENCE</scope>
    <source>
        <strain evidence="8">CBS 1993</strain>
    </source>
</reference>